<reference evidence="2" key="1">
    <citation type="journal article" date="2018" name="Int. J. Biol. Macromol.">
        <title>Characterization and comparative mitogenomic analysis of six newly sequenced mitochondrial genomes from ectomycorrhizal fungi (Russula) and phylogenetic analysis of the Agaricomycetes.</title>
        <authorList>
            <person name="Li Q."/>
            <person name="Wang Q."/>
            <person name="Chen C."/>
            <person name="Jin X."/>
            <person name="Chen Z."/>
            <person name="Xiong C."/>
            <person name="Li P."/>
            <person name="Zhao J."/>
            <person name="Huang W."/>
        </authorList>
    </citation>
    <scope>NUCLEOTIDE SEQUENCE</scope>
</reference>
<protein>
    <submittedName>
        <fullName evidence="2">Uncharacterized protein</fullName>
    </submittedName>
</protein>
<geneLocation type="mitochondrion" evidence="2"/>
<feature type="transmembrane region" description="Helical" evidence="1">
    <location>
        <begin position="6"/>
        <end position="27"/>
    </location>
</feature>
<dbReference type="AlphaFoldDB" id="A0A2S0U404"/>
<keyword evidence="1" id="KW-0472">Membrane</keyword>
<sequence>MINLLNYNLLIYVILTCTAFLLSYFLYNLIKNNSFSNNKGLIFRNIAKLSFIPSSQSNGTVSTYTIHQLKYQEIVTNYPRELAEFRVTNAEVWDTISSFSANALQANDINHIILTILSYIHP</sequence>
<evidence type="ECO:0000256" key="1">
    <source>
        <dbReference type="SAM" id="Phobius"/>
    </source>
</evidence>
<evidence type="ECO:0000313" key="2">
    <source>
        <dbReference type="EMBL" id="AWB36217.1"/>
    </source>
</evidence>
<dbReference type="RefSeq" id="YP_009487315.1">
    <property type="nucleotide sequence ID" value="NC_037777.1"/>
</dbReference>
<proteinExistence type="predicted"/>
<keyword evidence="2" id="KW-0496">Mitochondrion</keyword>
<accession>A0A2S0U404</accession>
<dbReference type="GeneID" id="36940909"/>
<dbReference type="EMBL" id="MH138076">
    <property type="protein sequence ID" value="AWB36217.1"/>
    <property type="molecule type" value="Genomic_DNA"/>
</dbReference>
<keyword evidence="1" id="KW-1133">Transmembrane helix</keyword>
<organism evidence="2">
    <name type="scientific">Russula virescens</name>
    <dbReference type="NCBI Taxonomy" id="71688"/>
    <lineage>
        <taxon>Eukaryota</taxon>
        <taxon>Fungi</taxon>
        <taxon>Dikarya</taxon>
        <taxon>Basidiomycota</taxon>
        <taxon>Agaricomycotina</taxon>
        <taxon>Agaricomycetes</taxon>
        <taxon>Russulales</taxon>
        <taxon>Russulaceae</taxon>
        <taxon>Russula</taxon>
    </lineage>
</organism>
<name>A0A2S0U404_9AGAM</name>
<gene>
    <name evidence="2" type="primary">orf122</name>
</gene>
<keyword evidence="1" id="KW-0812">Transmembrane</keyword>